<reference evidence="1 2" key="1">
    <citation type="submission" date="2019-02" db="EMBL/GenBank/DDBJ databases">
        <title>Deep-cultivation of Planctomycetes and their phenomic and genomic characterization uncovers novel biology.</title>
        <authorList>
            <person name="Wiegand S."/>
            <person name="Jogler M."/>
            <person name="Boedeker C."/>
            <person name="Pinto D."/>
            <person name="Vollmers J."/>
            <person name="Rivas-Marin E."/>
            <person name="Kohn T."/>
            <person name="Peeters S.H."/>
            <person name="Heuer A."/>
            <person name="Rast P."/>
            <person name="Oberbeckmann S."/>
            <person name="Bunk B."/>
            <person name="Jeske O."/>
            <person name="Meyerdierks A."/>
            <person name="Storesund J.E."/>
            <person name="Kallscheuer N."/>
            <person name="Luecker S."/>
            <person name="Lage O.M."/>
            <person name="Pohl T."/>
            <person name="Merkel B.J."/>
            <person name="Hornburger P."/>
            <person name="Mueller R.-W."/>
            <person name="Bruemmer F."/>
            <person name="Labrenz M."/>
            <person name="Spormann A.M."/>
            <person name="Op den Camp H."/>
            <person name="Overmann J."/>
            <person name="Amann R."/>
            <person name="Jetten M.S.M."/>
            <person name="Mascher T."/>
            <person name="Medema M.H."/>
            <person name="Devos D.P."/>
            <person name="Kaster A.-K."/>
            <person name="Ovreas L."/>
            <person name="Rohde M."/>
            <person name="Galperin M.Y."/>
            <person name="Jogler C."/>
        </authorList>
    </citation>
    <scope>NUCLEOTIDE SEQUENCE [LARGE SCALE GENOMIC DNA]</scope>
    <source>
        <strain evidence="1 2">Poly24</strain>
    </source>
</reference>
<name>A0A518JMU0_9BACT</name>
<sequence length="37" mass="4084">MLTKLSERFAKRMKVVPNAKIDKLGNVRKQSAALAGL</sequence>
<keyword evidence="2" id="KW-1185">Reference proteome</keyword>
<organism evidence="1 2">
    <name type="scientific">Rosistilla carotiformis</name>
    <dbReference type="NCBI Taxonomy" id="2528017"/>
    <lineage>
        <taxon>Bacteria</taxon>
        <taxon>Pseudomonadati</taxon>
        <taxon>Planctomycetota</taxon>
        <taxon>Planctomycetia</taxon>
        <taxon>Pirellulales</taxon>
        <taxon>Pirellulaceae</taxon>
        <taxon>Rosistilla</taxon>
    </lineage>
</organism>
<evidence type="ECO:0000313" key="2">
    <source>
        <dbReference type="Proteomes" id="UP000315082"/>
    </source>
</evidence>
<dbReference type="EMBL" id="CP036348">
    <property type="protein sequence ID" value="QDV66811.1"/>
    <property type="molecule type" value="Genomic_DNA"/>
</dbReference>
<evidence type="ECO:0000313" key="1">
    <source>
        <dbReference type="EMBL" id="QDV66811.1"/>
    </source>
</evidence>
<gene>
    <name evidence="1" type="ORF">Poly24_04990</name>
</gene>
<dbReference type="KEGG" id="rcf:Poly24_04990"/>
<proteinExistence type="predicted"/>
<dbReference type="Proteomes" id="UP000315082">
    <property type="component" value="Chromosome"/>
</dbReference>
<accession>A0A518JMU0</accession>
<protein>
    <submittedName>
        <fullName evidence="1">Uncharacterized protein</fullName>
    </submittedName>
</protein>
<dbReference type="AlphaFoldDB" id="A0A518JMU0"/>